<dbReference type="PROSITE" id="PS51885">
    <property type="entry name" value="NEPRILYSIN"/>
    <property type="match status" value="1"/>
</dbReference>
<protein>
    <recommendedName>
        <fullName evidence="1">Peptidase M13 C-terminal domain-containing protein</fullName>
    </recommendedName>
</protein>
<dbReference type="Gene3D" id="3.40.390.10">
    <property type="entry name" value="Collagenase (Catalytic Domain)"/>
    <property type="match status" value="1"/>
</dbReference>
<keyword evidence="3" id="KW-1185">Reference proteome</keyword>
<feature type="domain" description="Peptidase M13 C-terminal" evidence="1">
    <location>
        <begin position="447"/>
        <end position="650"/>
    </location>
</feature>
<organism evidence="2 3">
    <name type="scientific">Rhipicephalus sanguineus</name>
    <name type="common">Brown dog tick</name>
    <name type="synonym">Ixodes sanguineus</name>
    <dbReference type="NCBI Taxonomy" id="34632"/>
    <lineage>
        <taxon>Eukaryota</taxon>
        <taxon>Metazoa</taxon>
        <taxon>Ecdysozoa</taxon>
        <taxon>Arthropoda</taxon>
        <taxon>Chelicerata</taxon>
        <taxon>Arachnida</taxon>
        <taxon>Acari</taxon>
        <taxon>Parasitiformes</taxon>
        <taxon>Ixodida</taxon>
        <taxon>Ixodoidea</taxon>
        <taxon>Ixodidae</taxon>
        <taxon>Rhipicephalinae</taxon>
        <taxon>Rhipicephalus</taxon>
        <taxon>Rhipicephalus</taxon>
    </lineage>
</organism>
<dbReference type="AlphaFoldDB" id="A0A9D4PZ29"/>
<sequence length="660" mass="74563">MAYYLRAWTTVDDRWQAFCHEYDGVACAAAMDELQTLLTPSVEPCDNMYAYACDQWDRSPDAFVYNRTFVGNAVFKLYETVNRRTLYTSCYASLSAAKTTPLEVPSELSVLLVERDMRAGMEVALNTSLQWGLEMLWGARLERNDTVSSYVHLYAGQSIADKFEGRGRGMSADAVLYLRHVVDALDIKRLATIVDDAVQFDEAVQRQLCCREGLDSRWVGLDDLDEFSWYLNGKQWWNAFARHLWNTEPDEAGLQKHLLVTGHKQIKNAFTILEKHADDVALLYMYLLASAEVLQFDYRKNTFKKGTLDSGVVFSCMEAARRVLSPSWAYVVADASGYAHDTVAVGDMYERFLSLSNDSPYSTSMDNVTRLRANSQMTALTIDAFPAFLPINGVDIIMFSNDFRLQGVFGSDYLRLLSMSQSLVRDSEQRAGLDHLNDDQAKGILEYSVLTRSLVVPTAYTFSPVFYEQDVPESFNYGTVGSLIAKELSEVLAPGSPSITGEATAEASGEWWTEASRRSFNKTMQCWQRLANKTGVSGNGGGSSSSSAATSEWSLLERSLFVWSRGARMAFDAMRKVVQRRALRSTWDAHVLDEQWRMQQRVFFARFCLLACSAALNEKWNRRGVLSPRLRCMLPLANMREFHVAYNCTVRNESTYCPDL</sequence>
<dbReference type="EMBL" id="JABSTV010001249">
    <property type="protein sequence ID" value="KAH7961532.1"/>
    <property type="molecule type" value="Genomic_DNA"/>
</dbReference>
<dbReference type="Proteomes" id="UP000821837">
    <property type="component" value="Chromosome 3"/>
</dbReference>
<dbReference type="GO" id="GO:0016485">
    <property type="term" value="P:protein processing"/>
    <property type="evidence" value="ECO:0007669"/>
    <property type="project" value="TreeGrafter"/>
</dbReference>
<dbReference type="InterPro" id="IPR000718">
    <property type="entry name" value="Peptidase_M13"/>
</dbReference>
<dbReference type="GO" id="GO:0004222">
    <property type="term" value="F:metalloendopeptidase activity"/>
    <property type="evidence" value="ECO:0007669"/>
    <property type="project" value="InterPro"/>
</dbReference>
<name>A0A9D4PZ29_RHISA</name>
<reference evidence="2" key="1">
    <citation type="journal article" date="2020" name="Cell">
        <title>Large-Scale Comparative Analyses of Tick Genomes Elucidate Their Genetic Diversity and Vector Capacities.</title>
        <authorList>
            <consortium name="Tick Genome and Microbiome Consortium (TIGMIC)"/>
            <person name="Jia N."/>
            <person name="Wang J."/>
            <person name="Shi W."/>
            <person name="Du L."/>
            <person name="Sun Y."/>
            <person name="Zhan W."/>
            <person name="Jiang J.F."/>
            <person name="Wang Q."/>
            <person name="Zhang B."/>
            <person name="Ji P."/>
            <person name="Bell-Sakyi L."/>
            <person name="Cui X.M."/>
            <person name="Yuan T.T."/>
            <person name="Jiang B.G."/>
            <person name="Yang W.F."/>
            <person name="Lam T.T."/>
            <person name="Chang Q.C."/>
            <person name="Ding S.J."/>
            <person name="Wang X.J."/>
            <person name="Zhu J.G."/>
            <person name="Ruan X.D."/>
            <person name="Zhao L."/>
            <person name="Wei J.T."/>
            <person name="Ye R.Z."/>
            <person name="Que T.C."/>
            <person name="Du C.H."/>
            <person name="Zhou Y.H."/>
            <person name="Cheng J.X."/>
            <person name="Dai P.F."/>
            <person name="Guo W.B."/>
            <person name="Han X.H."/>
            <person name="Huang E.J."/>
            <person name="Li L.F."/>
            <person name="Wei W."/>
            <person name="Gao Y.C."/>
            <person name="Liu J.Z."/>
            <person name="Shao H.Z."/>
            <person name="Wang X."/>
            <person name="Wang C.C."/>
            <person name="Yang T.C."/>
            <person name="Huo Q.B."/>
            <person name="Li W."/>
            <person name="Chen H.Y."/>
            <person name="Chen S.E."/>
            <person name="Zhou L.G."/>
            <person name="Ni X.B."/>
            <person name="Tian J.H."/>
            <person name="Sheng Y."/>
            <person name="Liu T."/>
            <person name="Pan Y.S."/>
            <person name="Xia L.Y."/>
            <person name="Li J."/>
            <person name="Zhao F."/>
            <person name="Cao W.C."/>
        </authorList>
    </citation>
    <scope>NUCLEOTIDE SEQUENCE</scope>
    <source>
        <strain evidence="2">Rsan-2018</strain>
    </source>
</reference>
<evidence type="ECO:0000259" key="1">
    <source>
        <dbReference type="Pfam" id="PF01431"/>
    </source>
</evidence>
<dbReference type="VEuPathDB" id="VectorBase:RSAN_050538"/>
<evidence type="ECO:0000313" key="2">
    <source>
        <dbReference type="EMBL" id="KAH7961532.1"/>
    </source>
</evidence>
<dbReference type="InterPro" id="IPR018497">
    <property type="entry name" value="Peptidase_M13_C"/>
</dbReference>
<gene>
    <name evidence="2" type="ORF">HPB52_009906</name>
</gene>
<dbReference type="GO" id="GO:0005886">
    <property type="term" value="C:plasma membrane"/>
    <property type="evidence" value="ECO:0007669"/>
    <property type="project" value="TreeGrafter"/>
</dbReference>
<dbReference type="PANTHER" id="PTHR11733">
    <property type="entry name" value="ZINC METALLOPROTEASE FAMILY M13 NEPRILYSIN-RELATED"/>
    <property type="match status" value="1"/>
</dbReference>
<dbReference type="SUPFAM" id="SSF55486">
    <property type="entry name" value="Metalloproteases ('zincins'), catalytic domain"/>
    <property type="match status" value="1"/>
</dbReference>
<evidence type="ECO:0000313" key="3">
    <source>
        <dbReference type="Proteomes" id="UP000821837"/>
    </source>
</evidence>
<dbReference type="Pfam" id="PF01431">
    <property type="entry name" value="Peptidase_M13"/>
    <property type="match status" value="1"/>
</dbReference>
<dbReference type="InterPro" id="IPR024079">
    <property type="entry name" value="MetalloPept_cat_dom_sf"/>
</dbReference>
<proteinExistence type="predicted"/>
<comment type="caution">
    <text evidence="2">The sequence shown here is derived from an EMBL/GenBank/DDBJ whole genome shotgun (WGS) entry which is preliminary data.</text>
</comment>
<accession>A0A9D4PZ29</accession>
<reference evidence="2" key="2">
    <citation type="submission" date="2021-09" db="EMBL/GenBank/DDBJ databases">
        <authorList>
            <person name="Jia N."/>
            <person name="Wang J."/>
            <person name="Shi W."/>
            <person name="Du L."/>
            <person name="Sun Y."/>
            <person name="Zhan W."/>
            <person name="Jiang J."/>
            <person name="Wang Q."/>
            <person name="Zhang B."/>
            <person name="Ji P."/>
            <person name="Sakyi L.B."/>
            <person name="Cui X."/>
            <person name="Yuan T."/>
            <person name="Jiang B."/>
            <person name="Yang W."/>
            <person name="Lam T.T.-Y."/>
            <person name="Chang Q."/>
            <person name="Ding S."/>
            <person name="Wang X."/>
            <person name="Zhu J."/>
            <person name="Ruan X."/>
            <person name="Zhao L."/>
            <person name="Wei J."/>
            <person name="Que T."/>
            <person name="Du C."/>
            <person name="Cheng J."/>
            <person name="Dai P."/>
            <person name="Han X."/>
            <person name="Huang E."/>
            <person name="Gao Y."/>
            <person name="Liu J."/>
            <person name="Shao H."/>
            <person name="Ye R."/>
            <person name="Li L."/>
            <person name="Wei W."/>
            <person name="Wang X."/>
            <person name="Wang C."/>
            <person name="Huo Q."/>
            <person name="Li W."/>
            <person name="Guo W."/>
            <person name="Chen H."/>
            <person name="Chen S."/>
            <person name="Zhou L."/>
            <person name="Zhou L."/>
            <person name="Ni X."/>
            <person name="Tian J."/>
            <person name="Zhou Y."/>
            <person name="Sheng Y."/>
            <person name="Liu T."/>
            <person name="Pan Y."/>
            <person name="Xia L."/>
            <person name="Li J."/>
            <person name="Zhao F."/>
            <person name="Cao W."/>
        </authorList>
    </citation>
    <scope>NUCLEOTIDE SEQUENCE</scope>
    <source>
        <strain evidence="2">Rsan-2018</strain>
        <tissue evidence="2">Larvae</tissue>
    </source>
</reference>
<dbReference type="PANTHER" id="PTHR11733:SF241">
    <property type="entry name" value="GH26575P-RELATED"/>
    <property type="match status" value="1"/>
</dbReference>